<organism evidence="3">
    <name type="scientific">Planktothricoides raciborskii GIHE-MW2</name>
    <dbReference type="NCBI Taxonomy" id="2792601"/>
    <lineage>
        <taxon>Bacteria</taxon>
        <taxon>Bacillati</taxon>
        <taxon>Cyanobacteriota</taxon>
        <taxon>Cyanophyceae</taxon>
        <taxon>Oscillatoriophycideae</taxon>
        <taxon>Oscillatoriales</taxon>
        <taxon>Oscillatoriaceae</taxon>
        <taxon>Planktothricoides</taxon>
    </lineage>
</organism>
<feature type="transmembrane region" description="Helical" evidence="2">
    <location>
        <begin position="173"/>
        <end position="194"/>
    </location>
</feature>
<dbReference type="RefSeq" id="WP_054470131.1">
    <property type="nucleotide sequence ID" value="NZ_CP159837.1"/>
</dbReference>
<dbReference type="AlphaFoldDB" id="A0AAU8JCM4"/>
<keyword evidence="2" id="KW-0472">Membrane</keyword>
<feature type="region of interest" description="Disordered" evidence="1">
    <location>
        <begin position="203"/>
        <end position="280"/>
    </location>
</feature>
<reference evidence="3" key="1">
    <citation type="submission" date="2024-07" db="EMBL/GenBank/DDBJ databases">
        <authorList>
            <person name="Kim Y.J."/>
            <person name="Jeong J.Y."/>
        </authorList>
    </citation>
    <scope>NUCLEOTIDE SEQUENCE</scope>
    <source>
        <strain evidence="3">GIHE-MW2</strain>
    </source>
</reference>
<protein>
    <submittedName>
        <fullName evidence="3">Uncharacterized protein</fullName>
    </submittedName>
</protein>
<gene>
    <name evidence="3" type="ORF">ABWT76_005294</name>
</gene>
<feature type="compositionally biased region" description="Polar residues" evidence="1">
    <location>
        <begin position="252"/>
        <end position="280"/>
    </location>
</feature>
<evidence type="ECO:0000313" key="3">
    <source>
        <dbReference type="EMBL" id="XCM36530.1"/>
    </source>
</evidence>
<keyword evidence="2" id="KW-0812">Transmembrane</keyword>
<feature type="compositionally biased region" description="Basic and acidic residues" evidence="1">
    <location>
        <begin position="220"/>
        <end position="229"/>
    </location>
</feature>
<sequence length="363" mass="39177">MPLSKAPTDLKERAKQGDEKAIAAVLNHFFQPQGITAKATLKQGNLLLLIESEMVPDQDTLVPFIHQGLANLGIANINPKVKIGGRQIGGRTAWQQQIDLEHPPGPIVADGENDDHDGDNDLPLVDDDDMPIEDNDFLDQRSMADDDDDDYALEGDSSKQNQKSSKKFSKKNLLILAVVLLLFLGGGAAAYFLWPGFQAEKETTDSQPTSVPSTPASPEKPADASKASETKTTQPPEATNAPKPTPGGSPTPVASATAPQNTSTQGQSPQSTVTNGANSASGSATISVQFYQAVNKANQAWEMTQVASGSEEWEKIATLWNEALVLMKEVPADHSNYSIAQDRIPKYTKYRDFAKHMAEITRQ</sequence>
<dbReference type="EMBL" id="CP159837">
    <property type="protein sequence ID" value="XCM36530.1"/>
    <property type="molecule type" value="Genomic_DNA"/>
</dbReference>
<feature type="compositionally biased region" description="Polar residues" evidence="1">
    <location>
        <begin position="205"/>
        <end position="216"/>
    </location>
</feature>
<feature type="compositionally biased region" description="Acidic residues" evidence="1">
    <location>
        <begin position="111"/>
        <end position="137"/>
    </location>
</feature>
<name>A0AAU8JCM4_9CYAN</name>
<accession>A0AAU8JCM4</accession>
<evidence type="ECO:0000256" key="1">
    <source>
        <dbReference type="SAM" id="MobiDB-lite"/>
    </source>
</evidence>
<evidence type="ECO:0000256" key="2">
    <source>
        <dbReference type="SAM" id="Phobius"/>
    </source>
</evidence>
<feature type="region of interest" description="Disordered" evidence="1">
    <location>
        <begin position="101"/>
        <end position="166"/>
    </location>
</feature>
<keyword evidence="2" id="KW-1133">Transmembrane helix</keyword>
<proteinExistence type="predicted"/>